<name>A0A6M3JR34_9ZZZZ</name>
<organism evidence="1">
    <name type="scientific">viral metagenome</name>
    <dbReference type="NCBI Taxonomy" id="1070528"/>
    <lineage>
        <taxon>unclassified sequences</taxon>
        <taxon>metagenomes</taxon>
        <taxon>organismal metagenomes</taxon>
    </lineage>
</organism>
<sequence>MTNATPRALPENCACRGCGAAAYDRACPRLRLRRMAEAGTELKDALFAYQHRNDSEPVEVIEAENRIDRAIAAYEKASK</sequence>
<gene>
    <name evidence="1" type="ORF">MM415A03066_0013</name>
</gene>
<dbReference type="EMBL" id="MT141896">
    <property type="protein sequence ID" value="QJA71748.1"/>
    <property type="molecule type" value="Genomic_DNA"/>
</dbReference>
<protein>
    <submittedName>
        <fullName evidence="1">Uncharacterized protein</fullName>
    </submittedName>
</protein>
<accession>A0A6M3JR34</accession>
<evidence type="ECO:0000313" key="1">
    <source>
        <dbReference type="EMBL" id="QJA71748.1"/>
    </source>
</evidence>
<proteinExistence type="predicted"/>
<reference evidence="1" key="1">
    <citation type="submission" date="2020-03" db="EMBL/GenBank/DDBJ databases">
        <title>The deep terrestrial virosphere.</title>
        <authorList>
            <person name="Holmfeldt K."/>
            <person name="Nilsson E."/>
            <person name="Simone D."/>
            <person name="Lopez-Fernandez M."/>
            <person name="Wu X."/>
            <person name="de Brujin I."/>
            <person name="Lundin D."/>
            <person name="Andersson A."/>
            <person name="Bertilsson S."/>
            <person name="Dopson M."/>
        </authorList>
    </citation>
    <scope>NUCLEOTIDE SEQUENCE</scope>
    <source>
        <strain evidence="1">MM415A03066</strain>
    </source>
</reference>
<dbReference type="AlphaFoldDB" id="A0A6M3JR34"/>